<dbReference type="OrthoDB" id="7864109at2"/>
<dbReference type="KEGG" id="mela:C6568_05860"/>
<keyword evidence="5" id="KW-0997">Cell inner membrane</keyword>
<dbReference type="GO" id="GO:0005886">
    <property type="term" value="C:plasma membrane"/>
    <property type="evidence" value="ECO:0007669"/>
    <property type="project" value="UniProtKB-SubCell"/>
</dbReference>
<evidence type="ECO:0000256" key="3">
    <source>
        <dbReference type="ARBA" id="ARBA00022475"/>
    </source>
</evidence>
<keyword evidence="11" id="KW-1185">Reference proteome</keyword>
<name>A0A2R3QAZ1_9BURK</name>
<accession>A0A2R3QAZ1</accession>
<dbReference type="PANTHER" id="PTHR38779">
    <property type="entry name" value="TYPE II SECRETION SYSTEM PROTEIN I-RELATED"/>
    <property type="match status" value="1"/>
</dbReference>
<dbReference type="InterPro" id="IPR012902">
    <property type="entry name" value="N_methyl_site"/>
</dbReference>
<feature type="transmembrane region" description="Helical" evidence="9">
    <location>
        <begin position="12"/>
        <end position="35"/>
    </location>
</feature>
<keyword evidence="3" id="KW-1003">Cell membrane</keyword>
<dbReference type="PROSITE" id="PS00409">
    <property type="entry name" value="PROKAR_NTER_METHYL"/>
    <property type="match status" value="1"/>
</dbReference>
<proteinExistence type="inferred from homology"/>
<dbReference type="PANTHER" id="PTHR38779:SF2">
    <property type="entry name" value="TYPE II SECRETION SYSTEM PROTEIN I-RELATED"/>
    <property type="match status" value="1"/>
</dbReference>
<dbReference type="GO" id="GO:0015628">
    <property type="term" value="P:protein secretion by the type II secretion system"/>
    <property type="evidence" value="ECO:0007669"/>
    <property type="project" value="InterPro"/>
</dbReference>
<keyword evidence="8 9" id="KW-0472">Membrane</keyword>
<dbReference type="GO" id="GO:0015627">
    <property type="term" value="C:type II protein secretion system complex"/>
    <property type="evidence" value="ECO:0007669"/>
    <property type="project" value="InterPro"/>
</dbReference>
<evidence type="ECO:0000256" key="2">
    <source>
        <dbReference type="ARBA" id="ARBA00008358"/>
    </source>
</evidence>
<keyword evidence="4" id="KW-0488">Methylation</keyword>
<gene>
    <name evidence="10" type="ORF">C6568_05860</name>
</gene>
<sequence>MTRAPARPPARARGFTLLELLVALVIMAMSLAVLYRASGGSVRTVADIERREQALVLARSLLSMRDAVGEGGWSESGVSADFNWSVSTSPYPTEYNGLDIPPLHEVTVAVTWGEGGAARSVQFATLLPQRKPPVLPVIR</sequence>
<evidence type="ECO:0000256" key="8">
    <source>
        <dbReference type="ARBA" id="ARBA00023136"/>
    </source>
</evidence>
<dbReference type="Proteomes" id="UP000237925">
    <property type="component" value="Chromosome"/>
</dbReference>
<comment type="similarity">
    <text evidence="2">Belongs to the GSP I family.</text>
</comment>
<dbReference type="Pfam" id="PF07963">
    <property type="entry name" value="N_methyl"/>
    <property type="match status" value="1"/>
</dbReference>
<keyword evidence="6 9" id="KW-0812">Transmembrane</keyword>
<organism evidence="10 11">
    <name type="scientific">Melaminivora suipulveris</name>
    <dbReference type="NCBI Taxonomy" id="2109913"/>
    <lineage>
        <taxon>Bacteria</taxon>
        <taxon>Pseudomonadati</taxon>
        <taxon>Pseudomonadota</taxon>
        <taxon>Betaproteobacteria</taxon>
        <taxon>Burkholderiales</taxon>
        <taxon>Comamonadaceae</taxon>
        <taxon>Melaminivora</taxon>
    </lineage>
</organism>
<evidence type="ECO:0000256" key="1">
    <source>
        <dbReference type="ARBA" id="ARBA00004377"/>
    </source>
</evidence>
<evidence type="ECO:0000256" key="5">
    <source>
        <dbReference type="ARBA" id="ARBA00022519"/>
    </source>
</evidence>
<dbReference type="InterPro" id="IPR045584">
    <property type="entry name" value="Pilin-like"/>
</dbReference>
<dbReference type="RefSeq" id="WP_106683314.1">
    <property type="nucleotide sequence ID" value="NZ_CP027667.1"/>
</dbReference>
<comment type="subcellular location">
    <subcellularLocation>
        <location evidence="1">Cell inner membrane</location>
        <topology evidence="1">Single-pass membrane protein</topology>
    </subcellularLocation>
</comment>
<evidence type="ECO:0000313" key="11">
    <source>
        <dbReference type="Proteomes" id="UP000237925"/>
    </source>
</evidence>
<evidence type="ECO:0000256" key="9">
    <source>
        <dbReference type="SAM" id="Phobius"/>
    </source>
</evidence>
<dbReference type="NCBIfam" id="TIGR02532">
    <property type="entry name" value="IV_pilin_GFxxxE"/>
    <property type="match status" value="1"/>
</dbReference>
<evidence type="ECO:0000256" key="6">
    <source>
        <dbReference type="ARBA" id="ARBA00022692"/>
    </source>
</evidence>
<dbReference type="AlphaFoldDB" id="A0A2R3QAZ1"/>
<keyword evidence="7 9" id="KW-1133">Transmembrane helix</keyword>
<evidence type="ECO:0000256" key="4">
    <source>
        <dbReference type="ARBA" id="ARBA00022481"/>
    </source>
</evidence>
<evidence type="ECO:0000256" key="7">
    <source>
        <dbReference type="ARBA" id="ARBA00022989"/>
    </source>
</evidence>
<dbReference type="SUPFAM" id="SSF54523">
    <property type="entry name" value="Pili subunits"/>
    <property type="match status" value="1"/>
</dbReference>
<protein>
    <submittedName>
        <fullName evidence="10">General secretion pathway protein GspI</fullName>
    </submittedName>
</protein>
<reference evidence="10 11" key="1">
    <citation type="submission" date="2018-03" db="EMBL/GenBank/DDBJ databases">
        <title>Genome sequencing of Melaminivora sp.</title>
        <authorList>
            <person name="Kim S.-J."/>
            <person name="Heo J."/>
            <person name="Ahn J.-H."/>
            <person name="Kwon S.-W."/>
        </authorList>
    </citation>
    <scope>NUCLEOTIDE SEQUENCE [LARGE SCALE GENOMIC DNA]</scope>
    <source>
        <strain evidence="10 11">SC2-9</strain>
    </source>
</reference>
<evidence type="ECO:0000313" key="10">
    <source>
        <dbReference type="EMBL" id="AVO48834.1"/>
    </source>
</evidence>
<dbReference type="InterPro" id="IPR010052">
    <property type="entry name" value="T2SS_protein-GspI"/>
</dbReference>
<dbReference type="EMBL" id="CP027667">
    <property type="protein sequence ID" value="AVO48834.1"/>
    <property type="molecule type" value="Genomic_DNA"/>
</dbReference>